<feature type="region of interest" description="Disordered" evidence="1">
    <location>
        <begin position="1"/>
        <end position="100"/>
    </location>
</feature>
<protein>
    <recommendedName>
        <fullName evidence="4">Gliding motility protein</fullName>
    </recommendedName>
</protein>
<accession>A0A0L8L1P3</accession>
<sequence length="100" mass="10025">MSLLAMFRRKKQDVVETSSKETVTVAPVADETTDADSGTGTSETAEAVTAPAENEAASAQGVDAAGAETAEAAAADVVEIPKQQSAEAAADNEAGEGARQ</sequence>
<evidence type="ECO:0000313" key="2">
    <source>
        <dbReference type="EMBL" id="KOG32045.1"/>
    </source>
</evidence>
<dbReference type="AlphaFoldDB" id="A0A0L8L1P3"/>
<dbReference type="RefSeq" id="WP_033205324.1">
    <property type="nucleotide sequence ID" value="NZ_LGUP01000067.1"/>
</dbReference>
<feature type="compositionally biased region" description="Low complexity" evidence="1">
    <location>
        <begin position="56"/>
        <end position="78"/>
    </location>
</feature>
<feature type="compositionally biased region" description="Polar residues" evidence="1">
    <location>
        <begin position="35"/>
        <end position="44"/>
    </location>
</feature>
<name>A0A0L8L1P3_STRVR</name>
<evidence type="ECO:0008006" key="4">
    <source>
        <dbReference type="Google" id="ProtNLM"/>
    </source>
</evidence>
<feature type="compositionally biased region" description="Low complexity" evidence="1">
    <location>
        <begin position="15"/>
        <end position="25"/>
    </location>
</feature>
<proteinExistence type="predicted"/>
<evidence type="ECO:0000313" key="3">
    <source>
        <dbReference type="Proteomes" id="UP000037023"/>
    </source>
</evidence>
<dbReference type="PATRIC" id="fig|1938.6.peg.2083"/>
<gene>
    <name evidence="2" type="ORF">ADK34_09505</name>
</gene>
<dbReference type="EMBL" id="LGUP01000067">
    <property type="protein sequence ID" value="KOG32045.1"/>
    <property type="molecule type" value="Genomic_DNA"/>
</dbReference>
<feature type="compositionally biased region" description="Low complexity" evidence="1">
    <location>
        <begin position="86"/>
        <end position="100"/>
    </location>
</feature>
<evidence type="ECO:0000256" key="1">
    <source>
        <dbReference type="SAM" id="MobiDB-lite"/>
    </source>
</evidence>
<organism evidence="2 3">
    <name type="scientific">Streptomyces viridochromogenes</name>
    <dbReference type="NCBI Taxonomy" id="1938"/>
    <lineage>
        <taxon>Bacteria</taxon>
        <taxon>Bacillati</taxon>
        <taxon>Actinomycetota</taxon>
        <taxon>Actinomycetes</taxon>
        <taxon>Kitasatosporales</taxon>
        <taxon>Streptomycetaceae</taxon>
        <taxon>Streptomyces</taxon>
    </lineage>
</organism>
<dbReference type="Proteomes" id="UP000037023">
    <property type="component" value="Unassembled WGS sequence"/>
</dbReference>
<reference evidence="2 3" key="1">
    <citation type="submission" date="2015-06" db="EMBL/GenBank/DDBJ databases">
        <authorList>
            <person name="Hoefler B.C."/>
            <person name="Straight P.D."/>
        </authorList>
    </citation>
    <scope>NUCLEOTIDE SEQUENCE [LARGE SCALE GENOMIC DNA]</scope>
    <source>
        <strain evidence="2 3">NRRL 3427</strain>
    </source>
</reference>
<comment type="caution">
    <text evidence="2">The sequence shown here is derived from an EMBL/GenBank/DDBJ whole genome shotgun (WGS) entry which is preliminary data.</text>
</comment>